<evidence type="ECO:0000313" key="7">
    <source>
        <dbReference type="Proteomes" id="UP000001876"/>
    </source>
</evidence>
<gene>
    <name evidence="6" type="ORF">MICPUCDRAFT_69312</name>
</gene>
<dbReference type="GeneID" id="9685964"/>
<dbReference type="KEGG" id="mpp:MICPUCDRAFT_69312"/>
<dbReference type="Proteomes" id="UP000001876">
    <property type="component" value="Unassembled WGS sequence"/>
</dbReference>
<comment type="cofactor">
    <cofactor evidence="1">
        <name>Zn(2+)</name>
        <dbReference type="ChEBI" id="CHEBI:29105"/>
    </cofactor>
</comment>
<dbReference type="Pfam" id="PF04389">
    <property type="entry name" value="Peptidase_M28"/>
    <property type="match status" value="1"/>
</dbReference>
<feature type="domain" description="Peptidase M28" evidence="5">
    <location>
        <begin position="2"/>
        <end position="125"/>
    </location>
</feature>
<feature type="transmembrane region" description="Helical" evidence="4">
    <location>
        <begin position="350"/>
        <end position="377"/>
    </location>
</feature>
<organism evidence="7">
    <name type="scientific">Micromonas pusilla (strain CCMP1545)</name>
    <name type="common">Picoplanktonic green alga</name>
    <dbReference type="NCBI Taxonomy" id="564608"/>
    <lineage>
        <taxon>Eukaryota</taxon>
        <taxon>Viridiplantae</taxon>
        <taxon>Chlorophyta</taxon>
        <taxon>Mamiellophyceae</taxon>
        <taxon>Mamiellales</taxon>
        <taxon>Mamiellaceae</taxon>
        <taxon>Micromonas</taxon>
    </lineage>
</organism>
<evidence type="ECO:0000256" key="3">
    <source>
        <dbReference type="ARBA" id="ARBA00022824"/>
    </source>
</evidence>
<keyword evidence="4" id="KW-1133">Transmembrane helix</keyword>
<keyword evidence="4" id="KW-0812">Transmembrane</keyword>
<dbReference type="OrthoDB" id="76293at2759"/>
<feature type="transmembrane region" description="Helical" evidence="4">
    <location>
        <begin position="397"/>
        <end position="420"/>
    </location>
</feature>
<dbReference type="GO" id="GO:0005783">
    <property type="term" value="C:endoplasmic reticulum"/>
    <property type="evidence" value="ECO:0007669"/>
    <property type="project" value="UniProtKB-SubCell"/>
</dbReference>
<dbReference type="GO" id="GO:0008235">
    <property type="term" value="F:metalloexopeptidase activity"/>
    <property type="evidence" value="ECO:0007669"/>
    <property type="project" value="InterPro"/>
</dbReference>
<dbReference type="Gene3D" id="3.40.630.10">
    <property type="entry name" value="Zn peptidases"/>
    <property type="match status" value="1"/>
</dbReference>
<dbReference type="AlphaFoldDB" id="C1MYG8"/>
<dbReference type="EMBL" id="GG663742">
    <property type="protein sequence ID" value="EEH55596.1"/>
    <property type="molecule type" value="Genomic_DNA"/>
</dbReference>
<dbReference type="PANTHER" id="PTHR12147">
    <property type="entry name" value="METALLOPEPTIDASE M28 FAMILY MEMBER"/>
    <property type="match status" value="1"/>
</dbReference>
<dbReference type="SUPFAM" id="SSF53187">
    <property type="entry name" value="Zn-dependent exopeptidases"/>
    <property type="match status" value="1"/>
</dbReference>
<keyword evidence="4" id="KW-0472">Membrane</keyword>
<dbReference type="eggNOG" id="KOG2194">
    <property type="taxonomic scope" value="Eukaryota"/>
</dbReference>
<evidence type="ECO:0000259" key="5">
    <source>
        <dbReference type="Pfam" id="PF04389"/>
    </source>
</evidence>
<dbReference type="RefSeq" id="XP_003060827.1">
    <property type="nucleotide sequence ID" value="XM_003060781.1"/>
</dbReference>
<dbReference type="GO" id="GO:0006508">
    <property type="term" value="P:proteolysis"/>
    <property type="evidence" value="ECO:0007669"/>
    <property type="project" value="InterPro"/>
</dbReference>
<evidence type="ECO:0000313" key="6">
    <source>
        <dbReference type="EMBL" id="EEH55596.1"/>
    </source>
</evidence>
<comment type="subcellular location">
    <subcellularLocation>
        <location evidence="2">Endoplasmic reticulum</location>
    </subcellularLocation>
</comment>
<sequence>MQAAHGFVAHHPWAASVGVAINVEATGSEGPDVMFRETGGWPAEVYVSTAPRPVTTPTIRDLVRFASLPVDTDFSVFRDPTEPHGNLPGIDIASMLGGYTYHTSVDDVDRVKPGMVQAYGENVFEATKAFATKISEISEGISGGDDVSGNESSSSRRIPVGPGTGSALFDVFGAFGVVYGPKNRVLHGVLHAVPLLACLARTTLGAKKDRRSRAARGAKTTIRAWVSAVALPAACGASRALVSGRPLVWFGKPLLTAALFAPPAAAGLLYPYADARRKSRVGVRADAPPLSVADCVDGAALVSSVLAAVVGAAGAAMGYVCALWAFGLVLAGSPWARLRRGSRTAAAATTGFFAFACLLPAAALSAPIAYVTFVLFSEKVGILGSHVWPIGLAVGDAVMGAGVGTAAVLLAGGFAPAISCSGKTARTTARRVALAWALTAVASSIACSPYSARAPKRLAIIHNHDANGVDGDGLLSETAVEFVVGAFDSVPAVNALSPLDRDGVRRATRADDFFGLYPVSNLLGEGVILPSTRARAPPWGTDASAPTLTIARVDRSTAGVSIEVVFNTTAPAWSCARVSGPIVSWSLSRALPGDGARAASASKKKKHRVLWARHAGNGERAAVWRWTMDVATTADVDDVVIDAWALYPGESDELSGIVDGLTPHTSAILGTMYKAKTARGGR</sequence>
<dbReference type="InterPro" id="IPR045175">
    <property type="entry name" value="M28_fam"/>
</dbReference>
<feature type="transmembrane region" description="Helical" evidence="4">
    <location>
        <begin position="432"/>
        <end position="452"/>
    </location>
</feature>
<name>C1MYG8_MICPC</name>
<evidence type="ECO:0000256" key="2">
    <source>
        <dbReference type="ARBA" id="ARBA00004240"/>
    </source>
</evidence>
<protein>
    <submittedName>
        <fullName evidence="6">Predicted protein</fullName>
    </submittedName>
</protein>
<proteinExistence type="predicted"/>
<keyword evidence="3" id="KW-0256">Endoplasmic reticulum</keyword>
<dbReference type="InterPro" id="IPR007484">
    <property type="entry name" value="Peptidase_M28"/>
</dbReference>
<feature type="transmembrane region" description="Helical" evidence="4">
    <location>
        <begin position="316"/>
        <end position="338"/>
    </location>
</feature>
<evidence type="ECO:0000256" key="4">
    <source>
        <dbReference type="SAM" id="Phobius"/>
    </source>
</evidence>
<keyword evidence="7" id="KW-1185">Reference proteome</keyword>
<reference evidence="6 7" key="1">
    <citation type="journal article" date="2009" name="Science">
        <title>Green evolution and dynamic adaptations revealed by genomes of the marine picoeukaryotes Micromonas.</title>
        <authorList>
            <person name="Worden A.Z."/>
            <person name="Lee J.H."/>
            <person name="Mock T."/>
            <person name="Rouze P."/>
            <person name="Simmons M.P."/>
            <person name="Aerts A.L."/>
            <person name="Allen A.E."/>
            <person name="Cuvelier M.L."/>
            <person name="Derelle E."/>
            <person name="Everett M.V."/>
            <person name="Foulon E."/>
            <person name="Grimwood J."/>
            <person name="Gundlach H."/>
            <person name="Henrissat B."/>
            <person name="Napoli C."/>
            <person name="McDonald S.M."/>
            <person name="Parker M.S."/>
            <person name="Rombauts S."/>
            <person name="Salamov A."/>
            <person name="Von Dassow P."/>
            <person name="Badger J.H."/>
            <person name="Coutinho P.M."/>
            <person name="Demir E."/>
            <person name="Dubchak I."/>
            <person name="Gentemann C."/>
            <person name="Eikrem W."/>
            <person name="Gready J.E."/>
            <person name="John U."/>
            <person name="Lanier W."/>
            <person name="Lindquist E.A."/>
            <person name="Lucas S."/>
            <person name="Mayer K.F."/>
            <person name="Moreau H."/>
            <person name="Not F."/>
            <person name="Otillar R."/>
            <person name="Panaud O."/>
            <person name="Pangilinan J."/>
            <person name="Paulsen I."/>
            <person name="Piegu B."/>
            <person name="Poliakov A."/>
            <person name="Robbens S."/>
            <person name="Schmutz J."/>
            <person name="Toulza E."/>
            <person name="Wyss T."/>
            <person name="Zelensky A."/>
            <person name="Zhou K."/>
            <person name="Armbrust E.V."/>
            <person name="Bhattacharya D."/>
            <person name="Goodenough U.W."/>
            <person name="Van de Peer Y."/>
            <person name="Grigoriev I.V."/>
        </authorList>
    </citation>
    <scope>NUCLEOTIDE SEQUENCE [LARGE SCALE GENOMIC DNA]</scope>
    <source>
        <strain evidence="6 7">CCMP1545</strain>
    </source>
</reference>
<accession>C1MYG8</accession>
<dbReference type="STRING" id="564608.C1MYG8"/>
<dbReference type="PANTHER" id="PTHR12147:SF22">
    <property type="entry name" value="ENDOPLASMIC RETICULUM METALLOPEPTIDASE 1"/>
    <property type="match status" value="1"/>
</dbReference>
<evidence type="ECO:0000256" key="1">
    <source>
        <dbReference type="ARBA" id="ARBA00001947"/>
    </source>
</evidence>